<name>A0A699UEV3_TANCI</name>
<reference evidence="1" key="1">
    <citation type="journal article" date="2019" name="Sci. Rep.">
        <title>Draft genome of Tanacetum cinerariifolium, the natural source of mosquito coil.</title>
        <authorList>
            <person name="Yamashiro T."/>
            <person name="Shiraishi A."/>
            <person name="Satake H."/>
            <person name="Nakayama K."/>
        </authorList>
    </citation>
    <scope>NUCLEOTIDE SEQUENCE</scope>
</reference>
<dbReference type="AlphaFoldDB" id="A0A699UEV3"/>
<accession>A0A699UEV3</accession>
<comment type="caution">
    <text evidence="1">The sequence shown here is derived from an EMBL/GenBank/DDBJ whole genome shotgun (WGS) entry which is preliminary data.</text>
</comment>
<evidence type="ECO:0000313" key="1">
    <source>
        <dbReference type="EMBL" id="GFD21020.1"/>
    </source>
</evidence>
<gene>
    <name evidence="1" type="ORF">Tci_892989</name>
</gene>
<organism evidence="1">
    <name type="scientific">Tanacetum cinerariifolium</name>
    <name type="common">Dalmatian daisy</name>
    <name type="synonym">Chrysanthemum cinerariifolium</name>
    <dbReference type="NCBI Taxonomy" id="118510"/>
    <lineage>
        <taxon>Eukaryota</taxon>
        <taxon>Viridiplantae</taxon>
        <taxon>Streptophyta</taxon>
        <taxon>Embryophyta</taxon>
        <taxon>Tracheophyta</taxon>
        <taxon>Spermatophyta</taxon>
        <taxon>Magnoliopsida</taxon>
        <taxon>eudicotyledons</taxon>
        <taxon>Gunneridae</taxon>
        <taxon>Pentapetalae</taxon>
        <taxon>asterids</taxon>
        <taxon>campanulids</taxon>
        <taxon>Asterales</taxon>
        <taxon>Asteraceae</taxon>
        <taxon>Asteroideae</taxon>
        <taxon>Anthemideae</taxon>
        <taxon>Anthemidinae</taxon>
        <taxon>Tanacetum</taxon>
    </lineage>
</organism>
<dbReference type="EMBL" id="BKCJ011326762">
    <property type="protein sequence ID" value="GFD21020.1"/>
    <property type="molecule type" value="Genomic_DNA"/>
</dbReference>
<feature type="non-terminal residue" evidence="1">
    <location>
        <position position="1"/>
    </location>
</feature>
<proteinExistence type="predicted"/>
<sequence>FADERTLLKSIPSRISEIDCDPENEIRLIERFLYDNSSPRPLEEFVADNSDTEIESFSPSPIPPSAECPVMICGKNTPILDVPLFHFYPPGSVQV</sequence>
<protein>
    <submittedName>
        <fullName evidence="1">Uncharacterized protein</fullName>
    </submittedName>
</protein>